<dbReference type="PROSITE" id="PS00710">
    <property type="entry name" value="PGM_PMM"/>
    <property type="match status" value="1"/>
</dbReference>
<keyword evidence="4 7" id="KW-0479">Metal-binding</keyword>
<dbReference type="GO" id="GO:0005829">
    <property type="term" value="C:cytosol"/>
    <property type="evidence" value="ECO:0007669"/>
    <property type="project" value="TreeGrafter"/>
</dbReference>
<dbReference type="CDD" id="cd03088">
    <property type="entry name" value="ManB"/>
    <property type="match status" value="1"/>
</dbReference>
<evidence type="ECO:0000259" key="8">
    <source>
        <dbReference type="Pfam" id="PF02878"/>
    </source>
</evidence>
<organism evidence="11 12">
    <name type="scientific">Methylotenera mobilis (strain JLW8 / ATCC BAA-1282 / DSM 17540)</name>
    <dbReference type="NCBI Taxonomy" id="583345"/>
    <lineage>
        <taxon>Bacteria</taxon>
        <taxon>Pseudomonadati</taxon>
        <taxon>Pseudomonadota</taxon>
        <taxon>Betaproteobacteria</taxon>
        <taxon>Nitrosomonadales</taxon>
        <taxon>Methylophilaceae</taxon>
        <taxon>Methylotenera</taxon>
    </lineage>
</organism>
<evidence type="ECO:0000256" key="4">
    <source>
        <dbReference type="ARBA" id="ARBA00022723"/>
    </source>
</evidence>
<dbReference type="Gene3D" id="3.30.310.50">
    <property type="entry name" value="Alpha-D-phosphohexomutase, C-terminal domain"/>
    <property type="match status" value="1"/>
</dbReference>
<evidence type="ECO:0000313" key="11">
    <source>
        <dbReference type="EMBL" id="ACT48688.1"/>
    </source>
</evidence>
<protein>
    <submittedName>
        <fullName evidence="11">Phosphomannomutase</fullName>
        <ecNumber evidence="11">5.4.2.8</ecNumber>
    </submittedName>
</protein>
<dbReference type="GO" id="GO:0000287">
    <property type="term" value="F:magnesium ion binding"/>
    <property type="evidence" value="ECO:0007669"/>
    <property type="project" value="InterPro"/>
</dbReference>
<keyword evidence="12" id="KW-1185">Reference proteome</keyword>
<feature type="domain" description="Alpha-D-phosphohexomutase alpha/beta/alpha" evidence="8">
    <location>
        <begin position="32"/>
        <end position="152"/>
    </location>
</feature>
<comment type="similarity">
    <text evidence="2 7">Belongs to the phosphohexose mutase family.</text>
</comment>
<dbReference type="Gene3D" id="3.40.120.10">
    <property type="entry name" value="Alpha-D-Glucose-1,6-Bisphosphate, subunit A, domain 3"/>
    <property type="match status" value="3"/>
</dbReference>
<accession>C6WXN9</accession>
<sequence length="505" mass="54621">MTLKPLRHIKYGEVNSIKTTLSIQNLMETSGVKFGTSGVRGLVSAMTSELCFAYTLAFVQTLNLPLGSRIVIGMDLRPSSSDIVRACASAIKHAGYQAEFCGALPTPALAYYAQVNAVPAIMVTGSHIPFDRNGIKFYGLCGEITKADEVNISRAQVGMPAELPLIALPSVSSAAATLYLNRYLEFFPQNCLSGLRLGFYEHSSVARDILRTLLEALGAEVISLGRTDEFVPIDTEAVSDIDIQKARDWASEYKFDAIFSTDGDADRPLIGDEYGNWLRGDIVGILCAQYLNASAVVTPVSSNTALELSCAFQKITRTRIGSPYVIAGMEALIADGVERNPPVPSQVVGFEANGGFLLGSTIRRDTSALSPLMTRDAVLPILTILAMSIESNNLVSQLASKLPARFTGSGRLQSFPSETSKNIIQQLAHSNVVVEDLLGELCGVVADLDLTDGLRIIFQNDEIVHFRASGNAPELRCYAEANFQQRADFLSQHCLQLLKAYAFDA</sequence>
<evidence type="ECO:0000313" key="12">
    <source>
        <dbReference type="Proteomes" id="UP000002742"/>
    </source>
</evidence>
<dbReference type="GO" id="GO:0004615">
    <property type="term" value="F:phosphomannomutase activity"/>
    <property type="evidence" value="ECO:0007669"/>
    <property type="project" value="UniProtKB-EC"/>
</dbReference>
<dbReference type="InterPro" id="IPR005846">
    <property type="entry name" value="A-D-PHexomutase_a/b/a-III"/>
</dbReference>
<dbReference type="InterPro" id="IPR016055">
    <property type="entry name" value="A-D-PHexomutase_a/b/a-I/II/III"/>
</dbReference>
<dbReference type="Pfam" id="PF02880">
    <property type="entry name" value="PGM_PMM_III"/>
    <property type="match status" value="1"/>
</dbReference>
<dbReference type="STRING" id="583345.Mmol_1784"/>
<evidence type="ECO:0000259" key="10">
    <source>
        <dbReference type="Pfam" id="PF02880"/>
    </source>
</evidence>
<dbReference type="InterPro" id="IPR005845">
    <property type="entry name" value="A-D-PHexomutase_a/b/a-II"/>
</dbReference>
<dbReference type="GO" id="GO:0006048">
    <property type="term" value="P:UDP-N-acetylglucosamine biosynthetic process"/>
    <property type="evidence" value="ECO:0007669"/>
    <property type="project" value="TreeGrafter"/>
</dbReference>
<dbReference type="SUPFAM" id="SSF55957">
    <property type="entry name" value="Phosphoglucomutase, C-terminal domain"/>
    <property type="match status" value="1"/>
</dbReference>
<dbReference type="PANTHER" id="PTHR42946">
    <property type="entry name" value="PHOSPHOHEXOSE MUTASE"/>
    <property type="match status" value="1"/>
</dbReference>
<gene>
    <name evidence="11" type="ordered locus">Mmol_1784</name>
</gene>
<dbReference type="eggNOG" id="COG1109">
    <property type="taxonomic scope" value="Bacteria"/>
</dbReference>
<dbReference type="Pfam" id="PF02879">
    <property type="entry name" value="PGM_PMM_II"/>
    <property type="match status" value="1"/>
</dbReference>
<evidence type="ECO:0000256" key="6">
    <source>
        <dbReference type="ARBA" id="ARBA00023235"/>
    </source>
</evidence>
<dbReference type="EMBL" id="CP001672">
    <property type="protein sequence ID" value="ACT48688.1"/>
    <property type="molecule type" value="Genomic_DNA"/>
</dbReference>
<reference evidence="12" key="1">
    <citation type="submission" date="2009-07" db="EMBL/GenBank/DDBJ databases">
        <title>Complete sequence of Methylotenera mobilis JLW8.</title>
        <authorList>
            <consortium name="US DOE Joint Genome Institute"/>
            <person name="Lucas S."/>
            <person name="Copeland A."/>
            <person name="Lapidus A."/>
            <person name="Glavina del Rio T."/>
            <person name="Tice H."/>
            <person name="Bruce D."/>
            <person name="Goodwin L."/>
            <person name="Pitluck S."/>
            <person name="LaButti K.M."/>
            <person name="Clum A."/>
            <person name="Larimer F."/>
            <person name="Land M."/>
            <person name="Hauser L."/>
            <person name="Kyrpides N."/>
            <person name="Mikhailova N."/>
            <person name="Kayluzhnaya M."/>
            <person name="Chistoserdova L."/>
        </authorList>
    </citation>
    <scope>NUCLEOTIDE SEQUENCE [LARGE SCALE GENOMIC DNA]</scope>
    <source>
        <strain evidence="12">JLW8 / ATCC BAA-1282 / DSM 17540</strain>
    </source>
</reference>
<dbReference type="EC" id="5.4.2.8" evidence="11"/>
<dbReference type="InterPro" id="IPR036900">
    <property type="entry name" value="A-D-PHexomutase_C_sf"/>
</dbReference>
<dbReference type="KEGG" id="mmb:Mmol_1784"/>
<dbReference type="InterPro" id="IPR050060">
    <property type="entry name" value="Phosphoglucosamine_mutase"/>
</dbReference>
<dbReference type="InterPro" id="IPR016066">
    <property type="entry name" value="A-D-PHexomutase_CS"/>
</dbReference>
<keyword evidence="6 11" id="KW-0413">Isomerase</keyword>
<evidence type="ECO:0000256" key="3">
    <source>
        <dbReference type="ARBA" id="ARBA00022553"/>
    </source>
</evidence>
<dbReference type="Pfam" id="PF02878">
    <property type="entry name" value="PGM_PMM_I"/>
    <property type="match status" value="1"/>
</dbReference>
<keyword evidence="5 7" id="KW-0460">Magnesium</keyword>
<evidence type="ECO:0000256" key="7">
    <source>
        <dbReference type="RuleBase" id="RU004326"/>
    </source>
</evidence>
<keyword evidence="3" id="KW-0597">Phosphoprotein</keyword>
<evidence type="ECO:0000256" key="2">
    <source>
        <dbReference type="ARBA" id="ARBA00010231"/>
    </source>
</evidence>
<comment type="cofactor">
    <cofactor evidence="1">
        <name>Mg(2+)</name>
        <dbReference type="ChEBI" id="CHEBI:18420"/>
    </cofactor>
</comment>
<dbReference type="AlphaFoldDB" id="C6WXN9"/>
<name>C6WXN9_METML</name>
<reference evidence="11 12" key="2">
    <citation type="journal article" date="2011" name="J. Bacteriol.">
        <title>Genomes of three methylotrophs from a single niche uncover genetic and metabolic divergence of Methylophilaceae.</title>
        <authorList>
            <person name="Lapidus A."/>
            <person name="Clum A."/>
            <person name="Labutti K."/>
            <person name="Kaluzhnaya M.G."/>
            <person name="Lim S."/>
            <person name="Beck D.A."/>
            <person name="Glavina Del Rio T."/>
            <person name="Nolan M."/>
            <person name="Mavromatis K."/>
            <person name="Huntemann M."/>
            <person name="Lucas S."/>
            <person name="Lidstrom M.E."/>
            <person name="Ivanova N."/>
            <person name="Chistoserdova L."/>
        </authorList>
    </citation>
    <scope>NUCLEOTIDE SEQUENCE [LARGE SCALE GENOMIC DNA]</scope>
    <source>
        <strain evidence="12">JLW8 / ATCC BAA-1282 / DSM 17540</strain>
    </source>
</reference>
<dbReference type="InterPro" id="IPR005844">
    <property type="entry name" value="A-D-PHexomutase_a/b/a-I"/>
</dbReference>
<dbReference type="SUPFAM" id="SSF53738">
    <property type="entry name" value="Phosphoglucomutase, first 3 domains"/>
    <property type="match status" value="3"/>
</dbReference>
<dbReference type="GO" id="GO:0005975">
    <property type="term" value="P:carbohydrate metabolic process"/>
    <property type="evidence" value="ECO:0007669"/>
    <property type="project" value="InterPro"/>
</dbReference>
<proteinExistence type="inferred from homology"/>
<dbReference type="GO" id="GO:0009252">
    <property type="term" value="P:peptidoglycan biosynthetic process"/>
    <property type="evidence" value="ECO:0007669"/>
    <property type="project" value="TreeGrafter"/>
</dbReference>
<feature type="domain" description="Alpha-D-phosphohexomutase alpha/beta/alpha" evidence="10">
    <location>
        <begin position="280"/>
        <end position="405"/>
    </location>
</feature>
<dbReference type="HOGENOM" id="CLU_045514_1_0_4"/>
<evidence type="ECO:0000256" key="1">
    <source>
        <dbReference type="ARBA" id="ARBA00001946"/>
    </source>
</evidence>
<dbReference type="Proteomes" id="UP000002742">
    <property type="component" value="Chromosome"/>
</dbReference>
<feature type="domain" description="Alpha-D-phosphohexomutase alpha/beta/alpha" evidence="9">
    <location>
        <begin position="179"/>
        <end position="275"/>
    </location>
</feature>
<dbReference type="GO" id="GO:0008966">
    <property type="term" value="F:phosphoglucosamine mutase activity"/>
    <property type="evidence" value="ECO:0007669"/>
    <property type="project" value="TreeGrafter"/>
</dbReference>
<evidence type="ECO:0000259" key="9">
    <source>
        <dbReference type="Pfam" id="PF02879"/>
    </source>
</evidence>
<evidence type="ECO:0000256" key="5">
    <source>
        <dbReference type="ARBA" id="ARBA00022842"/>
    </source>
</evidence>
<dbReference type="PANTHER" id="PTHR42946:SF1">
    <property type="entry name" value="PHOSPHOGLUCOMUTASE (ALPHA-D-GLUCOSE-1,6-BISPHOSPHATE-DEPENDENT)"/>
    <property type="match status" value="1"/>
</dbReference>